<comment type="cofactor">
    <cofactor evidence="1">
        <name>Zn(2+)</name>
        <dbReference type="ChEBI" id="CHEBI:29105"/>
    </cofactor>
</comment>
<dbReference type="InterPro" id="IPR027268">
    <property type="entry name" value="Peptidase_M4/M1_CTD_sf"/>
</dbReference>
<dbReference type="InterPro" id="IPR014782">
    <property type="entry name" value="Peptidase_M1_dom"/>
</dbReference>
<dbReference type="Pfam" id="PF09127">
    <property type="entry name" value="Leuk-A4-hydro_C"/>
    <property type="match status" value="1"/>
</dbReference>
<dbReference type="InterPro" id="IPR016024">
    <property type="entry name" value="ARM-type_fold"/>
</dbReference>
<dbReference type="SMART" id="SM01263">
    <property type="entry name" value="Leuk-A4-hydro_C"/>
    <property type="match status" value="1"/>
</dbReference>
<keyword evidence="8" id="KW-0479">Metal-binding</keyword>
<dbReference type="GO" id="GO:0043171">
    <property type="term" value="P:peptide catabolic process"/>
    <property type="evidence" value="ECO:0007669"/>
    <property type="project" value="TreeGrafter"/>
</dbReference>
<evidence type="ECO:0000256" key="6">
    <source>
        <dbReference type="ARBA" id="ARBA00022622"/>
    </source>
</evidence>
<dbReference type="PRINTS" id="PR00756">
    <property type="entry name" value="ALADIPTASE"/>
</dbReference>
<dbReference type="GO" id="GO:0004301">
    <property type="term" value="F:epoxide hydrolase activity"/>
    <property type="evidence" value="ECO:0007669"/>
    <property type="project" value="TreeGrafter"/>
</dbReference>
<organism evidence="14 15">
    <name type="scientific">Glossina pallidipes</name>
    <name type="common">Tsetse fly</name>
    <dbReference type="NCBI Taxonomy" id="7398"/>
    <lineage>
        <taxon>Eukaryota</taxon>
        <taxon>Metazoa</taxon>
        <taxon>Ecdysozoa</taxon>
        <taxon>Arthropoda</taxon>
        <taxon>Hexapoda</taxon>
        <taxon>Insecta</taxon>
        <taxon>Pterygota</taxon>
        <taxon>Neoptera</taxon>
        <taxon>Endopterygota</taxon>
        <taxon>Diptera</taxon>
        <taxon>Brachycera</taxon>
        <taxon>Muscomorpha</taxon>
        <taxon>Hippoboscoidea</taxon>
        <taxon>Glossinidae</taxon>
        <taxon>Glossina</taxon>
    </lineage>
</organism>
<dbReference type="VEuPathDB" id="VectorBase:GPAI018792"/>
<dbReference type="Gene3D" id="1.10.390.10">
    <property type="entry name" value="Neutral Protease Domain 2"/>
    <property type="match status" value="1"/>
</dbReference>
<dbReference type="Gene3D" id="2.60.40.1730">
    <property type="entry name" value="tricorn interacting facor f3 domain"/>
    <property type="match status" value="1"/>
</dbReference>
<keyword evidence="6" id="KW-0472">Membrane</keyword>
<evidence type="ECO:0000256" key="2">
    <source>
        <dbReference type="ARBA" id="ARBA00004496"/>
    </source>
</evidence>
<evidence type="ECO:0000256" key="9">
    <source>
        <dbReference type="ARBA" id="ARBA00022801"/>
    </source>
</evidence>
<dbReference type="STRING" id="7398.A0A1A9ZM00"/>
<reference evidence="15" key="1">
    <citation type="submission" date="2014-03" db="EMBL/GenBank/DDBJ databases">
        <authorList>
            <person name="Aksoy S."/>
            <person name="Warren W."/>
            <person name="Wilson R.K."/>
        </authorList>
    </citation>
    <scope>NUCLEOTIDE SEQUENCE [LARGE SCALE GENOMIC DNA]</scope>
    <source>
        <strain evidence="15">IAEA</strain>
    </source>
</reference>
<dbReference type="InterPro" id="IPR001930">
    <property type="entry name" value="Peptidase_M1"/>
</dbReference>
<keyword evidence="5" id="KW-0963">Cytoplasm</keyword>
<evidence type="ECO:0000313" key="14">
    <source>
        <dbReference type="EnsemblMetazoa" id="GPAI018792-PA"/>
    </source>
</evidence>
<evidence type="ECO:0000256" key="4">
    <source>
        <dbReference type="ARBA" id="ARBA00010136"/>
    </source>
</evidence>
<proteinExistence type="inferred from homology"/>
<dbReference type="Gene3D" id="3.30.2010.30">
    <property type="match status" value="1"/>
</dbReference>
<dbReference type="AlphaFoldDB" id="A0A1A9ZM00"/>
<dbReference type="InterPro" id="IPR049980">
    <property type="entry name" value="LTA4H_cat"/>
</dbReference>
<evidence type="ECO:0000256" key="12">
    <source>
        <dbReference type="ARBA" id="ARBA00023288"/>
    </source>
</evidence>
<comment type="subcellular location">
    <subcellularLocation>
        <location evidence="3">Cell membrane</location>
        <topology evidence="3">Lipid-anchor</topology>
        <topology evidence="3">GPI-anchor</topology>
    </subcellularLocation>
    <subcellularLocation>
        <location evidence="2">Cytoplasm</location>
    </subcellularLocation>
</comment>
<dbReference type="GO" id="GO:0004177">
    <property type="term" value="F:aminopeptidase activity"/>
    <property type="evidence" value="ECO:0007669"/>
    <property type="project" value="TreeGrafter"/>
</dbReference>
<keyword evidence="6" id="KW-0336">GPI-anchor</keyword>
<accession>A0A1A9ZM00</accession>
<dbReference type="EnsemblMetazoa" id="GPAI018792-RA">
    <property type="protein sequence ID" value="GPAI018792-PA"/>
    <property type="gene ID" value="GPAI018792"/>
</dbReference>
<protein>
    <recommendedName>
        <fullName evidence="13">Peptidase M1 leukotriene A4 hydrolase/aminopeptidase C-terminal domain-containing protein</fullName>
    </recommendedName>
</protein>
<evidence type="ECO:0000256" key="1">
    <source>
        <dbReference type="ARBA" id="ARBA00001947"/>
    </source>
</evidence>
<dbReference type="CDD" id="cd09599">
    <property type="entry name" value="M1_LTA4H"/>
    <property type="match status" value="1"/>
</dbReference>
<dbReference type="GO" id="GO:0005886">
    <property type="term" value="C:plasma membrane"/>
    <property type="evidence" value="ECO:0007669"/>
    <property type="project" value="UniProtKB-SubCell"/>
</dbReference>
<keyword evidence="12" id="KW-0449">Lipoprotein</keyword>
<dbReference type="GO" id="GO:0005829">
    <property type="term" value="C:cytosol"/>
    <property type="evidence" value="ECO:0007669"/>
    <property type="project" value="TreeGrafter"/>
</dbReference>
<feature type="domain" description="Peptidase M1 leukotriene A4 hydrolase/aminopeptidase C-terminal" evidence="13">
    <location>
        <begin position="415"/>
        <end position="561"/>
    </location>
</feature>
<dbReference type="SUPFAM" id="SSF55486">
    <property type="entry name" value="Metalloproteases ('zincins'), catalytic domain"/>
    <property type="match status" value="1"/>
</dbReference>
<evidence type="ECO:0000313" key="15">
    <source>
        <dbReference type="Proteomes" id="UP000092445"/>
    </source>
</evidence>
<keyword evidence="7" id="KW-0645">Protease</keyword>
<dbReference type="InterPro" id="IPR015211">
    <property type="entry name" value="Peptidase_M1_C"/>
</dbReference>
<keyword evidence="9" id="KW-0378">Hydrolase</keyword>
<dbReference type="PANTHER" id="PTHR45726:SF3">
    <property type="entry name" value="LEUKOTRIENE A-4 HYDROLASE"/>
    <property type="match status" value="1"/>
</dbReference>
<evidence type="ECO:0000256" key="11">
    <source>
        <dbReference type="ARBA" id="ARBA00023049"/>
    </source>
</evidence>
<dbReference type="GO" id="GO:0008270">
    <property type="term" value="F:zinc ion binding"/>
    <property type="evidence" value="ECO:0007669"/>
    <property type="project" value="InterPro"/>
</dbReference>
<dbReference type="InterPro" id="IPR042097">
    <property type="entry name" value="Aminopeptidase_N-like_N_sf"/>
</dbReference>
<evidence type="ECO:0000256" key="5">
    <source>
        <dbReference type="ARBA" id="ARBA00022490"/>
    </source>
</evidence>
<keyword evidence="6" id="KW-0325">Glycoprotein</keyword>
<keyword evidence="10" id="KW-0862">Zinc</keyword>
<comment type="similarity">
    <text evidence="4">Belongs to the peptidase M1 family.</text>
</comment>
<name>A0A1A9ZM00_GLOPL</name>
<sequence length="564" mass="64030">MQVNLSAKFPLPEQAQVQAAQKRTAGLGKIDPNSYAEPELVTTLHSVLNWKIDFEKKYLKGSVMHHFKALQKNLPAIAELVGEKANIPLKHRISDPAGDMGAKLTLELPEDTNTADLYVSIEYETSNNASALQWLSPEQTLGKKHPYMFSQCWAIHARSILPCQDTPAVKFTYRATVEHPEELTALMSATVLKRENSRTTFVQDVPIPSYLLAIAIGKLVSKPLGRQSNVWAEEDIIDECAEEFSDTLDILKVATDISGHFVWKHCDLLVMPPSFPFDGMENPCLIFVTPTLLAGDKSLSNVQTQLADRPELTKLVVDLSNCTPDEAYSSVPYIKGSIFLRYMEDLLGGSEIFERFLRQYWQRNAYNSVSSEDFKQALCEFFSKTNRRQKLSLINWDLWLNGAGMPPTIPRLDQSLASVSKRLALFWATKTVVELNNSPQLKEQISVHQLIDMLGKIVESPEVKGLNDQKIELLETTYNLKETKNIEIRFHLMRLYIMAKSKGRLDEIFNFLNSNFRLKYIRPIYRDLVNWPAAKPKAVENFKRVKGQMMAICSHAIEKDLGFK</sequence>
<dbReference type="FunFam" id="3.30.2010.30:FF:000001">
    <property type="entry name" value="Leukotriene A(4) hydrolase"/>
    <property type="match status" value="1"/>
</dbReference>
<evidence type="ECO:0000256" key="3">
    <source>
        <dbReference type="ARBA" id="ARBA00004609"/>
    </source>
</evidence>
<evidence type="ECO:0000256" key="10">
    <source>
        <dbReference type="ARBA" id="ARBA00022833"/>
    </source>
</evidence>
<reference evidence="14" key="2">
    <citation type="submission" date="2020-05" db="UniProtKB">
        <authorList>
            <consortium name="EnsemblMetazoa"/>
        </authorList>
    </citation>
    <scope>IDENTIFICATION</scope>
    <source>
        <strain evidence="14">IAEA</strain>
    </source>
</reference>
<dbReference type="GO" id="GO:0008237">
    <property type="term" value="F:metallopeptidase activity"/>
    <property type="evidence" value="ECO:0007669"/>
    <property type="project" value="UniProtKB-KW"/>
</dbReference>
<dbReference type="SUPFAM" id="SSF48371">
    <property type="entry name" value="ARM repeat"/>
    <property type="match status" value="1"/>
</dbReference>
<evidence type="ECO:0000256" key="7">
    <source>
        <dbReference type="ARBA" id="ARBA00022670"/>
    </source>
</evidence>
<dbReference type="Gene3D" id="1.25.40.320">
    <property type="entry name" value="Peptidase M1, leukotriene A4 hydrolase/aminopeptidase C-terminal domain"/>
    <property type="match status" value="1"/>
</dbReference>
<keyword evidence="15" id="KW-1185">Reference proteome</keyword>
<dbReference type="Proteomes" id="UP000092445">
    <property type="component" value="Unassembled WGS sequence"/>
</dbReference>
<dbReference type="Pfam" id="PF17900">
    <property type="entry name" value="Peptidase_M1_N"/>
    <property type="match status" value="1"/>
</dbReference>
<dbReference type="InterPro" id="IPR038502">
    <property type="entry name" value="M1_LTA-4_hydro/amino_C_sf"/>
</dbReference>
<dbReference type="SUPFAM" id="SSF63737">
    <property type="entry name" value="Leukotriene A4 hydrolase N-terminal domain"/>
    <property type="match status" value="1"/>
</dbReference>
<dbReference type="GO" id="GO:0006508">
    <property type="term" value="P:proteolysis"/>
    <property type="evidence" value="ECO:0007669"/>
    <property type="project" value="UniProtKB-KW"/>
</dbReference>
<dbReference type="Pfam" id="PF01433">
    <property type="entry name" value="Peptidase_M1"/>
    <property type="match status" value="1"/>
</dbReference>
<dbReference type="GO" id="GO:0098552">
    <property type="term" value="C:side of membrane"/>
    <property type="evidence" value="ECO:0007669"/>
    <property type="project" value="UniProtKB-KW"/>
</dbReference>
<evidence type="ECO:0000259" key="13">
    <source>
        <dbReference type="SMART" id="SM01263"/>
    </source>
</evidence>
<evidence type="ECO:0000256" key="8">
    <source>
        <dbReference type="ARBA" id="ARBA00022723"/>
    </source>
</evidence>
<dbReference type="InterPro" id="IPR034015">
    <property type="entry name" value="M1_LTA4H"/>
</dbReference>
<dbReference type="InterPro" id="IPR045357">
    <property type="entry name" value="Aminopeptidase_N-like_N"/>
</dbReference>
<dbReference type="PANTHER" id="PTHR45726">
    <property type="entry name" value="LEUKOTRIENE A-4 HYDROLASE"/>
    <property type="match status" value="1"/>
</dbReference>
<keyword evidence="11" id="KW-0482">Metalloprotease</keyword>